<dbReference type="InterPro" id="IPR049826">
    <property type="entry name" value="Ig-like_ice"/>
</dbReference>
<feature type="domain" description="PKD/Chitinase" evidence="2">
    <location>
        <begin position="2584"/>
        <end position="2670"/>
    </location>
</feature>
<keyword evidence="5" id="KW-1185">Reference proteome</keyword>
<dbReference type="SMART" id="SM00089">
    <property type="entry name" value="PKD"/>
    <property type="match status" value="8"/>
</dbReference>
<evidence type="ECO:0000259" key="2">
    <source>
        <dbReference type="SMART" id="SM00089"/>
    </source>
</evidence>
<protein>
    <submittedName>
        <fullName evidence="4">Ig-like domain-containing protein</fullName>
    </submittedName>
</protein>
<feature type="domain" description="PKD/Chitinase" evidence="2">
    <location>
        <begin position="1774"/>
        <end position="1879"/>
    </location>
</feature>
<name>A0ABV4ECC5_9GAMM</name>
<dbReference type="InterPro" id="IPR003343">
    <property type="entry name" value="Big_2"/>
</dbReference>
<sequence length="6263" mass="615493">MAQLTDGSVEILSRDDGSILSQVAAGNSNNTILLNQPSVVRIHGTRAMVTEFERQGNDLIVHMRDGSVKRYQQFFLDDVDGDHSELVFDDGVNPPEHALFPVTNEFADAQAVVAITPQYESLGSLEPLLLADTGATTGVITAAGIGALGLGAAGVAALAGGGGGGGGGDDAVTVAPSLTVNPLTGDNTLSTAEKNSDQTLNGTTSGTEAGNTVTVLLNGVTYTTTVGADGSWSITLPAAALATLPEGSNTLTISVTNNAGATATTAEIFTVEAGAVTPTTPSIAIAAFAGDDVLDNGEQQQAQIISGTTTNVQQGQTVTVTLNGQTYTTTVDGSGAWSVAVPAAAVQALAAGTTTITATVTDAAGAAATTTHDFTVNAPATVPAITIAAFAGDDVLDNGEQQQAQTISGTTTNVQPGQTVTVTLNGQTYTATVDGSGAWSVAVPAAAVQALAAGTATITATVTDAAGAAATTTHDFTVSAPATAPAITIAAFAGDDVLDNGEQQQAQIISGTTTNVQQGQTVTVTLNGQTYTATVDGSGAWSVTVPAGALQALAAGTTTITATVTDAAGAAATTTHDFTVPAFGIGSISVNAPGGDGYLSITEAQSDLTVSGSSADLPAGTVIRVSLGGREYTATVAADGSWSATIPAADLQQLSQGQNLIIASATLADGTVVQNGSAASLNIITTEPNAGLNVPFGDSVISGSEAGADQTLTGNTGVAGAGQSVTATIGGTDYTGTVNNDGSWSVTLPAGSLQNLPQGSNDITVVITDPAGNSSTSTTPVNVATAAPALTVTPPDATLNQDDVTQPLILSGVSADSQSVTVTLNGVTYNTTVNPDGSWNVNIPASDLQQLADGDYTLGVVATDGYGNSTTQNIPLAVDATPPTATVNPLGGDGYVNAGEVGQPLVITGTTQPGSTVLVRFDSVDVPATVDPVTGAWTATLSPDSQAAIADGTYVVTVVTTDAAGNASETYTTVTYATTTPIVTVNELTADGSLNSAEVTVDQVLTGTATNVAPGSPVTLQLADGTIFTGSIEPGGNWNITLPAATLTALANGTQNYTVSVSDAAGNTGNATGSFAVAVDNTVAALAIAPVSGDNAINATEAQADLVISGSSAGLAAATPLTVTFNGVDYASTVNPDGSWTVTVPAAALTGIANGSYAVTVTGTDANSNPIAGTSDVNVRTSFPTEIILNSPFGDGVLNAAESTAAQTLTGNTGVNFPDQAVTVTVDGVSYPATVDTLTGSWSVALLPPALASLQDGTADIVVTVTDSLGNTASSTTPIVVDTAAPALDVAIPGDNGVINAQAQNQPLTVSGTAEAGSTLSIVLAGVTYLTGADADGNWSLAISPSALQSLPDGKYDITVTATDAGGNQTTSLTPVTLDTATPALTIAPVSGDGYLNAAEHDAALSVAGTADAGSAIVVTLNNVTYNAVSDANGNWSVSVPAGDVNALTDGTYAVSVQATDSAGNATSSLQPLTVVAGAGAQPTIAVDAFTGDGVLDGAEQDLNQLVTGTTTNVQAGQIVTLTMNGAQYTGTVQADGSYSVLVPATAYYGLANGTQTFTVDVADVAGNPATATSGYTIDNTFSSIAIGVISDDNAINTVEAQNPLVIHGSTRFVAFGARILVRFNNADYETTANNDGSWSVTVPASALSGLPDGNQTITATATDVNGNQIATTQSLDSAINPDFTVTLNEPFIDGALNGTEALSDQSLSGSTGITGSGQAVSLLLNGITYTANVDADGNWSVTLPNAVLQGLPQGDNTLTVTATDPAGNTSSLTNTFTVDTSTPTLTLNALAEDNRLSLAEQGQALTVTGDGEPGNVVTLVLNTTTYTATVTGTGSWSIELPAAALLALTDGSYPVSVSVVDAAGNVSALTRTLDVDLTPPALTVNPVSGDGYLNAADTSQPLVVSGTGETGNTIAVELNGTVYNTIVGANGQWTLTVPNTAVNTLAEGNYTLAVTASDAAGNVTTASTPLVVDTSAPVIAVNDLTANNIIDGAEQQTDQLLSGTVTNAEVGQTVTVTLNGADYVTTVQTGGGWQVAIPAADLSALANGTQTLSVTVADLAGNSSTVAKTFTVDSTLSSVAFDPLSGDGYLNALEAQTDLTVTGSTANVAAGSTVTFTLGGQTYTGTVAANGSWTATIPAADLQALAEGPQTATASVIAQNGNTVTSENTLNVYVDRVPDPTLQTPFIDGTLTGQEAGVTQTLTGTTGQEGVGQTVTVNIGGTDYAATVNSSGVWTLDLAPAVLQALPQGQSAVTVTVTDVAGNVSAITPAPVITVATALPTLTLDPVAGVDNIINADEQGAALAISGTGTADNDVTVTLNGVTYTTTVNTDGSWSVTVPATDLAALADGPYALQVSTSDAFGNTATQNLGLSVDTATPAFTVDPVTGDNTIDQVEQGQAQNITGSGSEGDTISVTLGGATYTTTVGTGGQWTISVPASTLANLTEGANTLTVTATSPAGNVASQDTTLTLDTAVDVTLIINAVSGDDLINAAEAAQGFTVTGSVPDDTSTVVVSFNGTDYPATVGANGLWSAAIPAAALAGVADGDYTLTVTASPASGGSLSLPHAITIDTAAPVLTVAAIAEDNFLNAAEQGQPLAITGTGEAGDSVRVALNGSVYTATVDGDGNWTVTVPATATIALTGGSYPVTVTATDPAGNAVTQTSALVVDVSTPVLTVNPLSGDGILNAEEQAQPLTVSGTAENGSTVTVTLEGTDYTATAGANGQWSLAIPAADLAGLANGDYTLTVATADAAGNVTTQESTLTVVADAATLPTLTLDNFAGNNILDGAEQQVSQAISGTTTNVQAGQVVTVTLNGSVYSGLVQDSGAWSVTIPAAVLAELAGTQTYSVSVGDAAGNGVTASGSFSVNTDISSVAINPLSDDGYLNATEAQSELTMSGTVSNVPEGNTVTVTLNGIDYTTTVTTGGTWSLTVPAADLAALPEGPATVSASVPDVDGNAVTNEATLNVATTLPTLAIETPFTDGALNAGEAGATQTLTGTTGLTGDGQNVSIAINGNTYAGTVDGDGNWRVVLSPEVLQALPQGDTLATVAVSDAAGNSATAPLTLSVDTLPPAVAVNAIAGDNILNAAEQGSDLPVSGTGEANAAIVVTLNGIDYTTTVGTDGQWTVTVPAADLAALADGSYVITTTVTDPAGNSATADSPLTVKASAAALPTLSVDPFTGNDTLNGAEQQTTQYLSGTTTNVEAGQQLTATLNGVAYTTRVLASGAWRVAIPSSALATLADGTATFSVAVSDAAGNPITVSHDVTVDSTAAGISLDPLSTDGYLNAAEAQDALIVTGTTTGLVQGAPVTVTFNGQTFTGVVGTGGTWNAVIPAASLAGLADGANTLTVTATDASGATATGTATLNVQVNDLPAVAADTPFNGGVLNGAQAATDQTLTGSTGVTGDGQTVAVAVGDTTYTGTVDANGNWSVTIPTAELQALPQGANALQVTVADAAGNASTVAVPVTVDTVAPTLTLNPVAGDGVVNGSEAAADITVSGGSTGAEEGQLVTVSLNGQTYTTAIAADGSWSLALPAGLLQTSPNGTYPVTVSLSDAAGNTASTAADITLSTVALQPTLDTPFIDSYVNFTESQSDQTLSGTTGATGAGQTVTVNIAGTDYTATVDNAGNWTLPVSAATLQALGEGVQGITVTATDAIGNTGTATTSVSVDLTAPTLTVNPVAGDNIINAAESVGPVTITGTASASEAGQLVTVTFNGVDYQQSVQDDGNWTVNLPASVTQGIADGTYPVSVSLTDAAGNVSTQALTVVVDASLASQPTVALDAISGDNYLNQSEAGADLAVTGTTTNVTAGQTVTVTLNGVAYTALVQADGSWSATVPAADLAALTDGAQTLTATVADVAGNTGSNFAEFTVVAQAASLPTISIDPVTSDDVVNNQEAQSDVLITGSSQRIPEGGTVTVTLNGATYTGTVDADGNWSATVPAAAVQALTPGANTLTASGSDVAGNVATTADNFTVDTTAPVLNVALSAGVDNVLNAAEAAAGLVVSGTTDAGLPVSVTLNDKVYATTADADGNWSLTIASGDLTALGDGTTPLSVAVTDASGNVATSVTNLTVAVNALPALTLNTPFVDGLVNATEAAAEQTLTGTATNLAVGTAVTVTLGDQTFTGAVNADGTWSAAVPAGTLAALTDGLYQLTVASADAAGNPATAEASIEVLVTTLPTAAINTPFIDGLLNAGEAGVDQVINGTTGITGAGQTVTLNIDGNAIATTVDDNGNWTATLTPALAATLGNGEHTINVTVADVAGNSSTDSLAYTAIVTGLPAPTLTQPFVDGILNAAEAAAGQTLAGTTGITGAQTVSVDINGTAYQANVDPATGDWTLPLEAGVLSALPDGTLPITVTVTDAVGNVGTAGDSALVAVNALPAVTIDLPFTDGLLNVAEAATTQTLSGNTGLVAAGQTVTVAIDGGAPLTATVNANGNWTLDLTSAQLTALGSGTHTFAVTATDTAGNASTATLDFDALLALPQPTIGSPLFTDDILNIAEAGTAITLAGTTGVTGANQGVQLQIDVAGITYTGSVDANGNWAVALPAGALSALADGAHTVDVTVIDAAGNINTSSLGFTAALTAPTPTLDVPFDDTWLNAADVAAGVALTGTTGLAGAGQAVTVTLGGVNYDATVDADGNWTLPLSTAQLGALDQGLQNYTVVAADIGGNTATATGSFTVDTSVPTIAITPFTGDGALDYLESLTTQTLSGTTTGAGEGQVVTVTIGTATVSSVVAADGSWSVNLTPEALAQLGTTGDTGTINASVVDVAGNTGTATAAVTVDLTPPPTPLLTLAPVSDDNIINSTDGATLTLSGTFANLPVDGGGAVTGTVAVSINGVAQAGTAVVNSVDGTWTLTVPNTAANIADGIATVTATLTTDQNTTLEASSQVLVDRSVPVVTINAFAGDDVLNGAEAAVTQIISGTASASEAGRAVTLTLNDKTYTAIVQADGSWSATLPSGDLQALGQAGQTLTATLTDAAGNTGTITRDFTVDTGAPLIAVDALVGDNVLNAADILTTQVVTGTASGAEGQTIGLYLGDGAPIATALVNADGTFSLDLTPEVLGSLTDGTLVFGLRVNDAAGNATDATLTVNKVVNAALNLVVDSVFGDGFLNAVDTTVAQTITGLASSAGIGATVSLTLGGTTLTADVGQDGRFALVVPPSLLGLLSDGDTALNIVLTDGAGNTRTVGETVTAILEAPTISAITGLFGGDNLLNIAEAALAQTVGGTIDGAVGSTVTVTLGSKTYQTTLQAGGAWNVTIPPLDLAALTTGNQTLGVSVTDPAGNTSSTSATIGIFTAQPSITLNPIFGDGILNIADALVNQTISGTVNNVAAGSTINLTLGNSTVQAAVGPNGAFTATVTPDILGTLTSGTLAVGASVTDAAGNIATTTGNLVAKLTAPVVNIAQLFGDGLLNAADAALGQTIGGTITNAEPGSRVVVNVAGTQFVTATAADGTFNVALTPTLLKGLLDGNLTVGVSVTDSAGNTTTANAGATVGVNTLPTVTLNPVFGGDGVLNLVESLVTQTISGTASNVAPGSTVTINLGNTIVTTTVGANGAYSAQVSPALLSTLLDGNLTVGVAVTDAVGNTASASTGVRVGIQTTPTLTVNTVFGDSVLSANDINTVQTISGIARNVTAGSIVTVTLNGKTYTAPVNSSGGWTLNVPKADLSALANGVLTVNASVTDSYGNVATNTGQLVVIAQTPPSVTISSIFGDGLLSAVDAQTAQTITGSSTNAEGSILNVRVGTSTLTTTIGANGTWSVLVPAATLAALPDGNATVTASVTNAVGNIGSGTDTAVVKTHTLPSVTINNSTMFGGDHYLNLSEANTPATISGSSVNAVGSTVTVNIAGNLYTTTVGSTGAWSVTVPSATLKGIADGSYTVTATVSDVVGNTATGSNTFTAITHNLPAIGVDPVLSLVSVLVTGLTVTGGTLNLPQGTTLSVTLNGSTQTTTTDALGRYSVKFTGGLLTSISLNSIVTVTAADVAGNRATTSNTLLLGSLLPAAGTSSAAAATALLAMAADDATAIASADTSDAGNASVATASAQVATANAAHSESDSATASSTADATTTTDATTTAAATTTTETTATADASATTAVADDGSYSIGGLIAALADGQTVEGASVAGSSGEDTVTLNTLNFTHIDGGAGTDTLVLNGEHMTLDLTTLGLKVEHIEIINLGQSGTNSVKLDLNEALNITDKQTDDLMIKGVTGDQVTLANGDGGTWAATAQRTVDGQVFDVYHNSALDAANTLGDVLIQHNLQVHLV</sequence>
<dbReference type="NCBIfam" id="NF012196">
    <property type="entry name" value="Ig_like_ice"/>
    <property type="match status" value="15"/>
</dbReference>
<dbReference type="EMBL" id="JBGFFX010000014">
    <property type="protein sequence ID" value="MEY8772585.1"/>
    <property type="molecule type" value="Genomic_DNA"/>
</dbReference>
<dbReference type="RefSeq" id="WP_369896403.1">
    <property type="nucleotide sequence ID" value="NZ_JBGFFX010000014.1"/>
</dbReference>
<reference evidence="4 5" key="1">
    <citation type="submission" date="2024-07" db="EMBL/GenBank/DDBJ databases">
        <authorList>
            <person name="Hebao G."/>
        </authorList>
    </citation>
    <scope>NUCLEOTIDE SEQUENCE [LARGE SCALE GENOMIC DNA]</scope>
    <source>
        <strain evidence="4 5">ACCC 02193</strain>
    </source>
</reference>
<dbReference type="Proteomes" id="UP001565243">
    <property type="component" value="Unassembled WGS sequence"/>
</dbReference>
<feature type="domain" description="PKD/Chitinase" evidence="2">
    <location>
        <begin position="4414"/>
        <end position="4479"/>
    </location>
</feature>
<dbReference type="NCBIfam" id="NF033510">
    <property type="entry name" value="Ca_tandemer"/>
    <property type="match status" value="58"/>
</dbReference>
<feature type="domain" description="PKD/Chitinase" evidence="2">
    <location>
        <begin position="5814"/>
        <end position="5903"/>
    </location>
</feature>
<evidence type="ECO:0000313" key="5">
    <source>
        <dbReference type="Proteomes" id="UP001565243"/>
    </source>
</evidence>
<dbReference type="SMART" id="SM00635">
    <property type="entry name" value="BID_2"/>
    <property type="match status" value="4"/>
</dbReference>
<evidence type="ECO:0000313" key="4">
    <source>
        <dbReference type="EMBL" id="MEY8772585.1"/>
    </source>
</evidence>
<gene>
    <name evidence="4" type="ORF">AB6T85_19445</name>
</gene>
<dbReference type="InterPro" id="IPR048051">
    <property type="entry name" value="BapA-like_prefix-like"/>
</dbReference>
<dbReference type="Gene3D" id="2.60.40.10">
    <property type="entry name" value="Immunoglobulins"/>
    <property type="match status" value="58"/>
</dbReference>
<feature type="domain" description="BIG2" evidence="3">
    <location>
        <begin position="299"/>
        <end position="370"/>
    </location>
</feature>
<dbReference type="Pfam" id="PF22783">
    <property type="entry name" value="BapA_N"/>
    <property type="match status" value="1"/>
</dbReference>
<dbReference type="Pfam" id="PF19077">
    <property type="entry name" value="Big_13"/>
    <property type="match status" value="20"/>
</dbReference>
<comment type="caution">
    <text evidence="4">The sequence shown here is derived from an EMBL/GenBank/DDBJ whole genome shotgun (WGS) entry which is preliminary data.</text>
</comment>
<dbReference type="InterPro" id="IPR013783">
    <property type="entry name" value="Ig-like_fold"/>
</dbReference>
<feature type="domain" description="PKD/Chitinase" evidence="2">
    <location>
        <begin position="3682"/>
        <end position="3770"/>
    </location>
</feature>
<accession>A0ABV4ECC5</accession>
<feature type="domain" description="PKD/Chitinase" evidence="2">
    <location>
        <begin position="2680"/>
        <end position="2767"/>
    </location>
</feature>
<feature type="domain" description="BIG2" evidence="3">
    <location>
        <begin position="401"/>
        <end position="472"/>
    </location>
</feature>
<feature type="domain" description="PKD/Chitinase" evidence="2">
    <location>
        <begin position="1105"/>
        <end position="1182"/>
    </location>
</feature>
<feature type="region of interest" description="Disordered" evidence="1">
    <location>
        <begin position="6051"/>
        <end position="6078"/>
    </location>
</feature>
<feature type="domain" description="BIG2" evidence="3">
    <location>
        <begin position="4398"/>
        <end position="4472"/>
    </location>
</feature>
<feature type="domain" description="PKD/Chitinase" evidence="2">
    <location>
        <begin position="3284"/>
        <end position="3369"/>
    </location>
</feature>
<feature type="domain" description="BIG2" evidence="3">
    <location>
        <begin position="503"/>
        <end position="574"/>
    </location>
</feature>
<organism evidence="4 5">
    <name type="scientific">Erwinia aeris</name>
    <dbReference type="NCBI Taxonomy" id="3239803"/>
    <lineage>
        <taxon>Bacteria</taxon>
        <taxon>Pseudomonadati</taxon>
        <taxon>Pseudomonadota</taxon>
        <taxon>Gammaproteobacteria</taxon>
        <taxon>Enterobacterales</taxon>
        <taxon>Erwiniaceae</taxon>
        <taxon>Erwinia</taxon>
    </lineage>
</organism>
<proteinExistence type="predicted"/>
<evidence type="ECO:0000259" key="3">
    <source>
        <dbReference type="SMART" id="SM00635"/>
    </source>
</evidence>
<evidence type="ECO:0000256" key="1">
    <source>
        <dbReference type="SAM" id="MobiDB-lite"/>
    </source>
</evidence>
<dbReference type="InterPro" id="IPR022409">
    <property type="entry name" value="PKD/Chitinase_dom"/>
</dbReference>
<dbReference type="NCBIfam" id="NF033677">
    <property type="entry name" value="biofilm_BapA_N"/>
    <property type="match status" value="1"/>
</dbReference>
<feature type="region of interest" description="Disordered" evidence="1">
    <location>
        <begin position="183"/>
        <end position="208"/>
    </location>
</feature>
<dbReference type="InterPro" id="IPR044016">
    <property type="entry name" value="Big_13"/>
</dbReference>